<sequence>MKKGLLWGLVICLILTGVVNSRTFAANSIPEEAVTGMVQENAIADNPSKSTVHNEVYTLPEQPAVSTLQNEQSSVQQDVYDQLQNFAIATPNGMSYYNGYIYVAQGQNGLSRISLTTGKIHVVVGKSSQIAFRSVTVDTYGSLYYSLRSKPYVYKFTFNKSVALPLTADKFVSQSTIYTEVPLPSDKSERTEISGLAMGPDNQLYISLFHKYYNNFGPELTGLLKWDNPKQKFYRVIENQSMSIKAIAFDPQGNLHVQLAGYYEYESPYVMDELNRIPGSALKNLPISKKTPKPYFHEALHIYGLVILPNGRVYVADSQSIFAPFPGSKPRIILKNAAPIQLFQNEPYVERGAIVEDEKYSDLPLQLTYTLDGQPVSRLDTSLAGEYKVYYNAINADGLVAETQTQTVTVKPLPNDLSEIDLRNPKTMDAANGNLYVANGPIYDQSQPPGIYKFSLSDYKRSVLVDTNQLFNALAVDTAGNLYFVLPDSKQIGKVDARYLSTSVPLTLEQFLSHAEYFMPFTEKQVWEDGRITGLDFDKYGKLYIALSRGENYGRDSILARTDAKDLKVTEPVVSIPYTIKDISFGPSGNLLFMESYIHRITASQLLDFQPNLRSEKLSDNYPTFFGDGIAILPNGEVYTSNRSIDSTYVFTNIQKTPFIEPALPDGIEEDNDRLENLNITNPWGVEYHDGYVYFAQGMKGLSKVSLATRQITPIVTGPNTSFHSVALDSSGNLYYTTDFYNQDKASVKKIAAADIPTRPITAAELSRISTDYAIFSSEGFYNVPSLNIAISPKDELYISTDVPIKAGRTIFKWNESSKQWIPLLADNEPTSRIAFDTKGNLYFMTYNRNDWNPMFTKGINKVTADSLNGTWPITADKVNIYKHSDSQTNGAQDFLFLPDGKSYTIDGTSIQRIFPASRPVIVIDKEEVSQFQDDLYYERGFIVDHDTYSDFKKTITYSFQGKIIPKIDVHTPGIYTVHYNAVTPGGISALEKVRFVRVKPLPSFLSDWDVDAIKGMGSNDKDLYLTSEASEQNPNYGLLRISTSTLLKTKIADLPNGKAVTVNDHGDIFFSRSGYENMFYKLDARYVKEETVLSHNELMGYSQTFKPFTDAEVKGYSVQITGLDWDKRGNLYVAASFTNKKTHVTTGKVVRLKGTYFQSSILVAEFPAATYDIEFSRNGNLYVIADEFKIYKAAAAQLNTLPLTPQKFTTIDNSNGDEAISFLADGYGYVSSMNFKESYDSSLIRLPVKD</sequence>
<dbReference type="KEGG" id="pbv:AR543_10960"/>
<dbReference type="SUPFAM" id="SSF63829">
    <property type="entry name" value="Calcium-dependent phosphotriesterase"/>
    <property type="match status" value="1"/>
</dbReference>
<evidence type="ECO:0008006" key="3">
    <source>
        <dbReference type="Google" id="ProtNLM"/>
    </source>
</evidence>
<dbReference type="Gene3D" id="2.120.10.30">
    <property type="entry name" value="TolB, C-terminal domain"/>
    <property type="match status" value="2"/>
</dbReference>
<dbReference type="InterPro" id="IPR013783">
    <property type="entry name" value="Ig-like_fold"/>
</dbReference>
<reference evidence="2" key="1">
    <citation type="submission" date="2015-10" db="EMBL/GenBank/DDBJ databases">
        <title>Genome of Paenibacillus bovis sp. nov.</title>
        <authorList>
            <person name="Wu Z."/>
            <person name="Gao C."/>
            <person name="Liu Z."/>
            <person name="Zheng H."/>
        </authorList>
    </citation>
    <scope>NUCLEOTIDE SEQUENCE [LARGE SCALE GENOMIC DNA]</scope>
    <source>
        <strain evidence="2">BD3526</strain>
    </source>
</reference>
<dbReference type="SUPFAM" id="SSF101898">
    <property type="entry name" value="NHL repeat"/>
    <property type="match status" value="2"/>
</dbReference>
<evidence type="ECO:0000313" key="2">
    <source>
        <dbReference type="Proteomes" id="UP000078148"/>
    </source>
</evidence>
<dbReference type="Gene3D" id="2.130.10.10">
    <property type="entry name" value="YVTN repeat-like/Quinoprotein amine dehydrogenase"/>
    <property type="match status" value="1"/>
</dbReference>
<dbReference type="AlphaFoldDB" id="A0A172ZH48"/>
<dbReference type="OrthoDB" id="273314at2"/>
<protein>
    <recommendedName>
        <fullName evidence="3">Pesticidal crystal protein Cry22Aa Ig-like domain-containing protein</fullName>
    </recommendedName>
</protein>
<dbReference type="InterPro" id="IPR011042">
    <property type="entry name" value="6-blade_b-propeller_TolB-like"/>
</dbReference>
<dbReference type="Proteomes" id="UP000078148">
    <property type="component" value="Chromosome"/>
</dbReference>
<dbReference type="EMBL" id="CP013023">
    <property type="protein sequence ID" value="ANF96470.1"/>
    <property type="molecule type" value="Genomic_DNA"/>
</dbReference>
<dbReference type="InterPro" id="IPR015943">
    <property type="entry name" value="WD40/YVTN_repeat-like_dom_sf"/>
</dbReference>
<keyword evidence="2" id="KW-1185">Reference proteome</keyword>
<reference evidence="1 2" key="2">
    <citation type="journal article" date="2016" name="Int. J. Syst. Evol. Microbiol.">
        <title>Paenibacillus bovis sp. nov., isolated from raw yak (Bos grunniens) milk.</title>
        <authorList>
            <person name="Gao C."/>
            <person name="Han J."/>
            <person name="Liu Z."/>
            <person name="Xu X."/>
            <person name="Hang F."/>
            <person name="Wu Z."/>
        </authorList>
    </citation>
    <scope>NUCLEOTIDE SEQUENCE [LARGE SCALE GENOMIC DNA]</scope>
    <source>
        <strain evidence="1 2">BD3526</strain>
    </source>
</reference>
<proteinExistence type="predicted"/>
<evidence type="ECO:0000313" key="1">
    <source>
        <dbReference type="EMBL" id="ANF96470.1"/>
    </source>
</evidence>
<dbReference type="RefSeq" id="WP_060534355.1">
    <property type="nucleotide sequence ID" value="NZ_CP013023.1"/>
</dbReference>
<gene>
    <name evidence="1" type="ORF">AR543_10960</name>
</gene>
<dbReference type="Gene3D" id="2.60.40.10">
    <property type="entry name" value="Immunoglobulins"/>
    <property type="match status" value="1"/>
</dbReference>
<name>A0A172ZH48_9BACL</name>
<organism evidence="1 2">
    <name type="scientific">Paenibacillus bovis</name>
    <dbReference type="NCBI Taxonomy" id="1616788"/>
    <lineage>
        <taxon>Bacteria</taxon>
        <taxon>Bacillati</taxon>
        <taxon>Bacillota</taxon>
        <taxon>Bacilli</taxon>
        <taxon>Bacillales</taxon>
        <taxon>Paenibacillaceae</taxon>
        <taxon>Paenibacillus</taxon>
    </lineage>
</organism>
<accession>A0A172ZH48</accession>